<dbReference type="SMART" id="SM00421">
    <property type="entry name" value="HTH_LUXR"/>
    <property type="match status" value="1"/>
</dbReference>
<keyword evidence="4" id="KW-1185">Reference proteome</keyword>
<name>A0A919J8S9_9ACTN</name>
<dbReference type="InterPro" id="IPR041664">
    <property type="entry name" value="AAA_16"/>
</dbReference>
<evidence type="ECO:0000313" key="4">
    <source>
        <dbReference type="Proteomes" id="UP000598174"/>
    </source>
</evidence>
<accession>A0A919J8S9</accession>
<evidence type="ECO:0000313" key="3">
    <source>
        <dbReference type="EMBL" id="GIE15875.1"/>
    </source>
</evidence>
<dbReference type="Gene3D" id="1.10.10.10">
    <property type="entry name" value="Winged helix-like DNA-binding domain superfamily/Winged helix DNA-binding domain"/>
    <property type="match status" value="1"/>
</dbReference>
<dbReference type="PROSITE" id="PS00622">
    <property type="entry name" value="HTH_LUXR_1"/>
    <property type="match status" value="1"/>
</dbReference>
<dbReference type="Pfam" id="PF13191">
    <property type="entry name" value="AAA_16"/>
    <property type="match status" value="1"/>
</dbReference>
<dbReference type="InterPro" id="IPR039420">
    <property type="entry name" value="WalR-like"/>
</dbReference>
<dbReference type="InterPro" id="IPR000792">
    <property type="entry name" value="Tscrpt_reg_LuxR_C"/>
</dbReference>
<dbReference type="PANTHER" id="PTHR43214:SF42">
    <property type="entry name" value="TRANSCRIPTIONAL REGULATORY PROTEIN DESR"/>
    <property type="match status" value="1"/>
</dbReference>
<dbReference type="PRINTS" id="PR00038">
    <property type="entry name" value="HTHLUXR"/>
</dbReference>
<organism evidence="3 4">
    <name type="scientific">Paractinoplanes ferrugineus</name>
    <dbReference type="NCBI Taxonomy" id="113564"/>
    <lineage>
        <taxon>Bacteria</taxon>
        <taxon>Bacillati</taxon>
        <taxon>Actinomycetota</taxon>
        <taxon>Actinomycetes</taxon>
        <taxon>Micromonosporales</taxon>
        <taxon>Micromonosporaceae</taxon>
        <taxon>Paractinoplanes</taxon>
    </lineage>
</organism>
<dbReference type="Pfam" id="PF00196">
    <property type="entry name" value="GerE"/>
    <property type="match status" value="1"/>
</dbReference>
<dbReference type="GO" id="GO:0003677">
    <property type="term" value="F:DNA binding"/>
    <property type="evidence" value="ECO:0007669"/>
    <property type="project" value="UniProtKB-KW"/>
</dbReference>
<dbReference type="Proteomes" id="UP000598174">
    <property type="component" value="Unassembled WGS sequence"/>
</dbReference>
<dbReference type="CDD" id="cd06170">
    <property type="entry name" value="LuxR_C_like"/>
    <property type="match status" value="1"/>
</dbReference>
<reference evidence="3" key="1">
    <citation type="submission" date="2021-01" db="EMBL/GenBank/DDBJ databases">
        <title>Whole genome shotgun sequence of Actinoplanes ferrugineus NBRC 15555.</title>
        <authorList>
            <person name="Komaki H."/>
            <person name="Tamura T."/>
        </authorList>
    </citation>
    <scope>NUCLEOTIDE SEQUENCE</scope>
    <source>
        <strain evidence="3">NBRC 15555</strain>
    </source>
</reference>
<dbReference type="GO" id="GO:0006355">
    <property type="term" value="P:regulation of DNA-templated transcription"/>
    <property type="evidence" value="ECO:0007669"/>
    <property type="project" value="InterPro"/>
</dbReference>
<dbReference type="EMBL" id="BOMM01000073">
    <property type="protein sequence ID" value="GIE15875.1"/>
    <property type="molecule type" value="Genomic_DNA"/>
</dbReference>
<comment type="caution">
    <text evidence="3">The sequence shown here is derived from an EMBL/GenBank/DDBJ whole genome shotgun (WGS) entry which is preliminary data.</text>
</comment>
<evidence type="ECO:0000259" key="2">
    <source>
        <dbReference type="PROSITE" id="PS50043"/>
    </source>
</evidence>
<keyword evidence="1" id="KW-0238">DNA-binding</keyword>
<dbReference type="InterPro" id="IPR027417">
    <property type="entry name" value="P-loop_NTPase"/>
</dbReference>
<dbReference type="SUPFAM" id="SSF46894">
    <property type="entry name" value="C-terminal effector domain of the bipartite response regulators"/>
    <property type="match status" value="1"/>
</dbReference>
<sequence>MQEPLGRAEALARGPAAAAGGGGLVYLGAPGSGRSTVLRAVAARLPDRIVLAADGLPDETGLPYSGLQRLLGPITGELPPGRYDGLVRVPAGRPPGDCRLELGLSIGALLRTVAASLGPVVCVVDDADLLDFPSWQLLKLAVRRAGVPLLATALDSPAGRRTAAGLPVHHLGALDDRAAHTLLRRSAPGIADEVAIALLDLAAGNPAALAELGADLTAEQRRGFAPPPVTLPPSSTLGHRLRAAVAALPPRTRELLLLACAPPQVDVHDLASGSARPGPPAELEAAERAGLVEVVGAQVRFRPPVLRAVIYHDAPIGHRRAAHLTLAGILADRGRRLPALLHRAAVAATPDETLARELREASAGAAPAEAATALRYAAELTGDPGPALLGPALLGAARAAWAAGRPADAVTLSRRIARTVAPVEVRARARGLLAEVRLRGAPLAARDALLDVAAELLPVDLAGALEALLLAGEACCRAGDGGRFTALARQAERQVAAGAGSPAAARLGGPGGPGGLDGPAGLDGRGGAAVELALHQIGGLADLTAGADDRAFAHFRAVLRLAGRVDDPRLLIPAAMAGVLVGQDRCGAEIAHRAAGLARAAGVHVLVPAALEAAAYAEMAAGRHAAATDAALDGAASARRAGRLDLADTHLALLAVLAALVGDRASTERRVAEATARQDDARDLCAWADALLDLVEGRPADAATTLAAIVAAPAGRGSVVLRVAVVPHLVEAAGAAAPPIDAFDRWAGRTGEAAWLALRARCRALRTTDGVAADDHFREALRRHDQGFARAHTELLYGSQLRRRRRHLEARAHLRLAAGTFHRLDAAPWAAHAARELRAAGERAVAGPATPGPPLTAQQERIAGLVAGGATNREVAQQLQLSPRTVDHHLRNVFARLGVRSRTELARLLAAG</sequence>
<dbReference type="PANTHER" id="PTHR43214">
    <property type="entry name" value="TWO-COMPONENT RESPONSE REGULATOR"/>
    <property type="match status" value="1"/>
</dbReference>
<dbReference type="SUPFAM" id="SSF52540">
    <property type="entry name" value="P-loop containing nucleoside triphosphate hydrolases"/>
    <property type="match status" value="1"/>
</dbReference>
<proteinExistence type="predicted"/>
<dbReference type="InterPro" id="IPR016032">
    <property type="entry name" value="Sig_transdc_resp-reg_C-effctor"/>
</dbReference>
<feature type="domain" description="HTH luxR-type" evidence="2">
    <location>
        <begin position="848"/>
        <end position="912"/>
    </location>
</feature>
<dbReference type="InterPro" id="IPR036388">
    <property type="entry name" value="WH-like_DNA-bd_sf"/>
</dbReference>
<dbReference type="PROSITE" id="PS50043">
    <property type="entry name" value="HTH_LUXR_2"/>
    <property type="match status" value="1"/>
</dbReference>
<gene>
    <name evidence="3" type="ORF">Afe05nite_77150</name>
</gene>
<protein>
    <submittedName>
        <fullName evidence="3">Helix-turn-helix transcriptional regulator</fullName>
    </submittedName>
</protein>
<evidence type="ECO:0000256" key="1">
    <source>
        <dbReference type="ARBA" id="ARBA00023125"/>
    </source>
</evidence>
<dbReference type="AlphaFoldDB" id="A0A919J8S9"/>